<reference evidence="2 3" key="1">
    <citation type="submission" date="2006-03" db="EMBL/GenBank/DDBJ databases">
        <title>Complete sequence of Shewanella denitrificans OS217.</title>
        <authorList>
            <consortium name="US DOE Joint Genome Institute"/>
            <person name="Copeland A."/>
            <person name="Lucas S."/>
            <person name="Lapidus A."/>
            <person name="Barry K."/>
            <person name="Detter J.C."/>
            <person name="Glavina del Rio T."/>
            <person name="Hammon N."/>
            <person name="Israni S."/>
            <person name="Dalin E."/>
            <person name="Tice H."/>
            <person name="Pitluck S."/>
            <person name="Brettin T."/>
            <person name="Bruce D."/>
            <person name="Han C."/>
            <person name="Tapia R."/>
            <person name="Gilna P."/>
            <person name="Kiss H."/>
            <person name="Schmutz J."/>
            <person name="Larimer F."/>
            <person name="Land M."/>
            <person name="Hauser L."/>
            <person name="Kyrpides N."/>
            <person name="Lykidis A."/>
            <person name="Richardson P."/>
        </authorList>
    </citation>
    <scope>NUCLEOTIDE SEQUENCE [LARGE SCALE GENOMIC DNA]</scope>
    <source>
        <strain evidence="3">OS217 / ATCC BAA-1090 / DSM 15013</strain>
    </source>
</reference>
<protein>
    <recommendedName>
        <fullName evidence="4">DUF2069 domain-containing protein</fullName>
    </recommendedName>
</protein>
<dbReference type="EMBL" id="CP000302">
    <property type="protein sequence ID" value="ABE54929.1"/>
    <property type="molecule type" value="Genomic_DNA"/>
</dbReference>
<dbReference type="Proteomes" id="UP000001982">
    <property type="component" value="Chromosome"/>
</dbReference>
<dbReference type="HOGENOM" id="CLU_122357_1_1_6"/>
<gene>
    <name evidence="2" type="ordered locus">Sden_1645</name>
</gene>
<proteinExistence type="predicted"/>
<feature type="transmembrane region" description="Helical" evidence="1">
    <location>
        <begin position="88"/>
        <end position="108"/>
    </location>
</feature>
<evidence type="ECO:0000313" key="3">
    <source>
        <dbReference type="Proteomes" id="UP000001982"/>
    </source>
</evidence>
<sequence>MMTSQHLFQLSRLGYLGLICLLAGRFITQGLEGQYSLLFSLLWIIPILLPVRGIIKGHPYTYAWASFILCLYMLHGLTLLYVTETAQIFALIEVVLIGLLLLSFPFYARLRGRELGLGLKKKSVVEAEERAAVEAAKLSNTK</sequence>
<dbReference type="KEGG" id="sdn:Sden_1645"/>
<dbReference type="eggNOG" id="COG3308">
    <property type="taxonomic scope" value="Bacteria"/>
</dbReference>
<keyword evidence="1" id="KW-1133">Transmembrane helix</keyword>
<evidence type="ECO:0000256" key="1">
    <source>
        <dbReference type="SAM" id="Phobius"/>
    </source>
</evidence>
<evidence type="ECO:0000313" key="2">
    <source>
        <dbReference type="EMBL" id="ABE54929.1"/>
    </source>
</evidence>
<evidence type="ECO:0008006" key="4">
    <source>
        <dbReference type="Google" id="ProtNLM"/>
    </source>
</evidence>
<organism evidence="2 3">
    <name type="scientific">Shewanella denitrificans (strain OS217 / ATCC BAA-1090 / DSM 15013)</name>
    <dbReference type="NCBI Taxonomy" id="318161"/>
    <lineage>
        <taxon>Bacteria</taxon>
        <taxon>Pseudomonadati</taxon>
        <taxon>Pseudomonadota</taxon>
        <taxon>Gammaproteobacteria</taxon>
        <taxon>Alteromonadales</taxon>
        <taxon>Shewanellaceae</taxon>
        <taxon>Shewanella</taxon>
    </lineage>
</organism>
<dbReference type="AlphaFoldDB" id="Q12NP7"/>
<keyword evidence="1" id="KW-0472">Membrane</keyword>
<accession>Q12NP7</accession>
<dbReference type="Pfam" id="PF09842">
    <property type="entry name" value="DUF2069"/>
    <property type="match status" value="1"/>
</dbReference>
<feature type="transmembrane region" description="Helical" evidence="1">
    <location>
        <begin position="62"/>
        <end position="82"/>
    </location>
</feature>
<name>Q12NP7_SHEDO</name>
<feature type="transmembrane region" description="Helical" evidence="1">
    <location>
        <begin position="37"/>
        <end position="55"/>
    </location>
</feature>
<dbReference type="STRING" id="318161.Sden_1645"/>
<keyword evidence="1" id="KW-0812">Transmembrane</keyword>
<dbReference type="InterPro" id="IPR018643">
    <property type="entry name" value="DUF2069_membrane"/>
</dbReference>
<keyword evidence="3" id="KW-1185">Reference proteome</keyword>
<feature type="transmembrane region" description="Helical" evidence="1">
    <location>
        <begin position="12"/>
        <end position="31"/>
    </location>
</feature>